<accession>A0A4P6MXH2</accession>
<dbReference type="AlphaFoldDB" id="A0A4P6MXH2"/>
<sequence>MSIVRSVLHLVLYVYFLILIGRLILDWIQVFARQWRPTGVILVVAEAIFTVTDPPLKALRKVFKPLRLGGIAIDVSFLVLIVAVSLLLRIV</sequence>
<feature type="transmembrane region" description="Helical" evidence="1">
    <location>
        <begin position="68"/>
        <end position="88"/>
    </location>
</feature>
<organism evidence="2 3">
    <name type="scientific">Janibacter limosus</name>
    <dbReference type="NCBI Taxonomy" id="53458"/>
    <lineage>
        <taxon>Bacteria</taxon>
        <taxon>Bacillati</taxon>
        <taxon>Actinomycetota</taxon>
        <taxon>Actinomycetes</taxon>
        <taxon>Micrococcales</taxon>
        <taxon>Intrasporangiaceae</taxon>
        <taxon>Janibacter</taxon>
    </lineage>
</organism>
<dbReference type="KEGG" id="jli:EXU32_08795"/>
<proteinExistence type="predicted"/>
<dbReference type="RefSeq" id="WP_130629562.1">
    <property type="nucleotide sequence ID" value="NZ_CP036164.1"/>
</dbReference>
<dbReference type="InterPro" id="IPR003425">
    <property type="entry name" value="CCB3/YggT"/>
</dbReference>
<evidence type="ECO:0000313" key="3">
    <source>
        <dbReference type="Proteomes" id="UP000290408"/>
    </source>
</evidence>
<keyword evidence="1" id="KW-0812">Transmembrane</keyword>
<reference evidence="2 3" key="1">
    <citation type="submission" date="2019-02" db="EMBL/GenBank/DDBJ databases">
        <title>Genomic data mining of an Antarctic deep-sea actinobacterium, Janibacterlimosus P3-3-X1.</title>
        <authorList>
            <person name="Liao L."/>
            <person name="Chen B."/>
        </authorList>
    </citation>
    <scope>NUCLEOTIDE SEQUENCE [LARGE SCALE GENOMIC DNA]</scope>
    <source>
        <strain evidence="2 3">P3-3-X1</strain>
    </source>
</reference>
<dbReference type="STRING" id="1216970.GCA_001570985_03283"/>
<keyword evidence="1" id="KW-0472">Membrane</keyword>
<name>A0A4P6MXH2_9MICO</name>
<evidence type="ECO:0000313" key="2">
    <source>
        <dbReference type="EMBL" id="QBF46340.1"/>
    </source>
</evidence>
<feature type="transmembrane region" description="Helical" evidence="1">
    <location>
        <begin position="7"/>
        <end position="25"/>
    </location>
</feature>
<evidence type="ECO:0000256" key="1">
    <source>
        <dbReference type="SAM" id="Phobius"/>
    </source>
</evidence>
<dbReference type="Proteomes" id="UP000290408">
    <property type="component" value="Chromosome"/>
</dbReference>
<keyword evidence="1" id="KW-1133">Transmembrane helix</keyword>
<dbReference type="OrthoDB" id="3216131at2"/>
<gene>
    <name evidence="2" type="ORF">EXU32_08795</name>
</gene>
<dbReference type="EMBL" id="CP036164">
    <property type="protein sequence ID" value="QBF46340.1"/>
    <property type="molecule type" value="Genomic_DNA"/>
</dbReference>
<protein>
    <submittedName>
        <fullName evidence="2">YggT family protein</fullName>
    </submittedName>
</protein>
<dbReference type="Pfam" id="PF02325">
    <property type="entry name" value="CCB3_YggT"/>
    <property type="match status" value="1"/>
</dbReference>
<dbReference type="GO" id="GO:0016020">
    <property type="term" value="C:membrane"/>
    <property type="evidence" value="ECO:0007669"/>
    <property type="project" value="InterPro"/>
</dbReference>
<keyword evidence="3" id="KW-1185">Reference proteome</keyword>